<reference evidence="4" key="1">
    <citation type="journal article" date="2014" name="Int. J. Syst. Evol. Microbiol.">
        <title>Complete genome sequence of Corynebacterium casei LMG S-19264T (=DSM 44701T), isolated from a smear-ripened cheese.</title>
        <authorList>
            <consortium name="US DOE Joint Genome Institute (JGI-PGF)"/>
            <person name="Walter F."/>
            <person name="Albersmeier A."/>
            <person name="Kalinowski J."/>
            <person name="Ruckert C."/>
        </authorList>
    </citation>
    <scope>NUCLEOTIDE SEQUENCE</scope>
    <source>
        <strain evidence="4">KCTC 12343</strain>
    </source>
</reference>
<sequence>MVLPMVLRSILLALLLQLSGAAQALGQKPFIAFERDNADAVELLARGRAAPIFVDAGDHKGVLRAAGDLQADLARVGGVKPVLRQVRNAEAPIGIDIVIAGTLGKSALIDGLAKSGMLDVAPIRGKWEGYLVRTVRNPMPGVQRALVIAGSDKRGTIYGIYEVSEQIGVSPWYWWADVPPVKRKALYAQAGTAVQDAPAVQYRGIFLNDEAPALTGWAKERYGGYNSKFYKGVFELILRLRGNYLWPAMWDAAFFDDDPENGRLADEYGIVMGTSHHEPMMRAHKEWSRYGKGPWDYSRNEAVLKDFWRDGLKKTRGYEKVVTLGMRGDGDEPMSQDANVALLEKIVADQRKMIGEELDPDMAKVPQAWALYKEVQDYYEQGMRVPDDVLLLWCDDNWGNIRRLPTAQERKRAGGAGVYYHFDYVGGPRNYKWLNVTPLPKVWEQMHLAWKHEATRMWIVNVGDLKPMEVPMEFFLTYAWNPAAWPADRLQEYLRLWAAREFGARDAADIADIVAKYAKYNGRRRPEMLEPATYSHVNYGESARIVAEYRELEARAEKIAASLPKERRDGFYQLVLHPVKAGAVVNELYAVAGLNRLYAKQGRAAANDMAERARALFRDDAALTRRYHAINGGKWNHMMAQTHLGYTYWQQPPVNVMPAVSEVQVPKAGALGIAVEGAEGAWPDAHGLKLPALDAFERKPRMVELFNRGGTPFRYSVRASEPWIVLDRTSGTVDKVQRVAVDVRWDQVPAGATGATLFVTGPNGEAKIEVPVHKPAGAAPVRGFVETHGVVSIEAEHYARAVAAPGRDWLNVPDHGRTLSGMTTLPVDAPALAPADGMRLEYDMHLFSSGNVKVHVTVAPTLKFQPGQGLRYAIAFDDEAPQVVNLHADASEKHWEKIVGDGAAVFTSRHAIGKPGAHVLKIWALDPAVVLQKVVVDAGGMKASYLGPPESPRVK</sequence>
<reference evidence="4" key="3">
    <citation type="submission" date="2022-12" db="EMBL/GenBank/DDBJ databases">
        <authorList>
            <person name="Sun Q."/>
            <person name="Kim S."/>
        </authorList>
    </citation>
    <scope>NUCLEOTIDE SEQUENCE</scope>
    <source>
        <strain evidence="4">KCTC 12343</strain>
    </source>
</reference>
<protein>
    <submittedName>
        <fullName evidence="5">Glycosyl hydrolase</fullName>
    </submittedName>
</protein>
<feature type="signal peptide" evidence="2">
    <location>
        <begin position="1"/>
        <end position="24"/>
    </location>
</feature>
<keyword evidence="1 5" id="KW-0378">Hydrolase</keyword>
<proteinExistence type="predicted"/>
<dbReference type="PANTHER" id="PTHR37842:SF2">
    <property type="entry name" value="GYLCOSYL HYDROLASE 115 C-TERMINAL DOMAIN-CONTAINING PROTEIN"/>
    <property type="match status" value="1"/>
</dbReference>
<evidence type="ECO:0000256" key="1">
    <source>
        <dbReference type="ARBA" id="ARBA00022801"/>
    </source>
</evidence>
<dbReference type="InterPro" id="IPR041437">
    <property type="entry name" value="GH115_C"/>
</dbReference>
<dbReference type="Pfam" id="PF15979">
    <property type="entry name" value="Glyco_hydro_115"/>
    <property type="match status" value="1"/>
</dbReference>
<organism evidence="4 7">
    <name type="scientific">Pseudoduganella albidiflava</name>
    <dbReference type="NCBI Taxonomy" id="321983"/>
    <lineage>
        <taxon>Bacteria</taxon>
        <taxon>Pseudomonadati</taxon>
        <taxon>Pseudomonadota</taxon>
        <taxon>Betaproteobacteria</taxon>
        <taxon>Burkholderiales</taxon>
        <taxon>Oxalobacteraceae</taxon>
        <taxon>Telluria group</taxon>
        <taxon>Pseudoduganella</taxon>
    </lineage>
</organism>
<dbReference type="Gene3D" id="1.20.58.2150">
    <property type="match status" value="1"/>
</dbReference>
<dbReference type="EMBL" id="CP036401">
    <property type="protein sequence ID" value="QBI03059.1"/>
    <property type="molecule type" value="Genomic_DNA"/>
</dbReference>
<dbReference type="SUPFAM" id="SSF55545">
    <property type="entry name" value="beta-N-acetylhexosaminidase-like domain"/>
    <property type="match status" value="1"/>
</dbReference>
<name>A0A411X265_9BURK</name>
<feature type="chain" id="PRO_5044601879" evidence="2">
    <location>
        <begin position="25"/>
        <end position="955"/>
    </location>
</feature>
<evidence type="ECO:0000313" key="7">
    <source>
        <dbReference type="Proteomes" id="UP000628442"/>
    </source>
</evidence>
<dbReference type="AlphaFoldDB" id="A0A411X265"/>
<dbReference type="EMBL" id="BMWV01000012">
    <property type="protein sequence ID" value="GGY58652.1"/>
    <property type="molecule type" value="Genomic_DNA"/>
</dbReference>
<dbReference type="Proteomes" id="UP000292307">
    <property type="component" value="Chromosome"/>
</dbReference>
<keyword evidence="6" id="KW-1185">Reference proteome</keyword>
<dbReference type="PANTHER" id="PTHR37842">
    <property type="match status" value="1"/>
</dbReference>
<dbReference type="GO" id="GO:0016787">
    <property type="term" value="F:hydrolase activity"/>
    <property type="evidence" value="ECO:0007669"/>
    <property type="project" value="UniProtKB-KW"/>
</dbReference>
<evidence type="ECO:0000313" key="6">
    <source>
        <dbReference type="Proteomes" id="UP000292307"/>
    </source>
</evidence>
<dbReference type="Gene3D" id="3.30.379.10">
    <property type="entry name" value="Chitobiase/beta-hexosaminidase domain 2-like"/>
    <property type="match status" value="1"/>
</dbReference>
<dbReference type="Gene3D" id="2.60.120.1620">
    <property type="match status" value="1"/>
</dbReference>
<dbReference type="Gene3D" id="3.20.20.520">
    <property type="entry name" value="Glycosyl hydrolase family 115"/>
    <property type="match status" value="1"/>
</dbReference>
<dbReference type="OrthoDB" id="8727830at2"/>
<dbReference type="InterPro" id="IPR042301">
    <property type="entry name" value="GH115_sf"/>
</dbReference>
<dbReference type="GO" id="GO:0005975">
    <property type="term" value="P:carbohydrate metabolic process"/>
    <property type="evidence" value="ECO:0007669"/>
    <property type="project" value="UniProtKB-ARBA"/>
</dbReference>
<dbReference type="Pfam" id="PF17829">
    <property type="entry name" value="GH115_C"/>
    <property type="match status" value="1"/>
</dbReference>
<dbReference type="Proteomes" id="UP000628442">
    <property type="component" value="Unassembled WGS sequence"/>
</dbReference>
<evidence type="ECO:0000313" key="4">
    <source>
        <dbReference type="EMBL" id="GGY58652.1"/>
    </source>
</evidence>
<gene>
    <name evidence="5" type="ORF">EYF70_21120</name>
    <name evidence="4" type="ORF">GCM10007387_46500</name>
</gene>
<dbReference type="InterPro" id="IPR031924">
    <property type="entry name" value="GH115"/>
</dbReference>
<evidence type="ECO:0000313" key="5">
    <source>
        <dbReference type="EMBL" id="QBI03059.1"/>
    </source>
</evidence>
<evidence type="ECO:0000259" key="3">
    <source>
        <dbReference type="Pfam" id="PF17829"/>
    </source>
</evidence>
<accession>A0A411X265</accession>
<keyword evidence="2" id="KW-0732">Signal</keyword>
<reference evidence="5 6" key="2">
    <citation type="submission" date="2019-02" db="EMBL/GenBank/DDBJ databases">
        <title>Draft Genome Sequences of Six Type Strains of the Genus Massilia.</title>
        <authorList>
            <person name="Miess H."/>
            <person name="Frediansyhah A."/>
            <person name="Gross H."/>
        </authorList>
    </citation>
    <scope>NUCLEOTIDE SEQUENCE [LARGE SCALE GENOMIC DNA]</scope>
    <source>
        <strain evidence="5 6">DSM 17472</strain>
    </source>
</reference>
<feature type="domain" description="Gylcosyl hydrolase 115 C-terminal" evidence="3">
    <location>
        <begin position="783"/>
        <end position="950"/>
    </location>
</feature>
<evidence type="ECO:0000256" key="2">
    <source>
        <dbReference type="SAM" id="SignalP"/>
    </source>
</evidence>
<dbReference type="InterPro" id="IPR029018">
    <property type="entry name" value="Hex-like_dom2"/>
</dbReference>